<dbReference type="RefSeq" id="WP_273629369.1">
    <property type="nucleotide sequence ID" value="NZ_CP117167.1"/>
</dbReference>
<comment type="similarity">
    <text evidence="2">Belongs to the tRNA methyltransferase O family.</text>
</comment>
<dbReference type="GO" id="GO:0032259">
    <property type="term" value="P:methylation"/>
    <property type="evidence" value="ECO:0007669"/>
    <property type="project" value="UniProtKB-KW"/>
</dbReference>
<dbReference type="SUPFAM" id="SSF118196">
    <property type="entry name" value="YaeB-like"/>
    <property type="match status" value="1"/>
</dbReference>
<protein>
    <submittedName>
        <fullName evidence="4">SAM-dependent methyltransferase</fullName>
    </submittedName>
</protein>
<dbReference type="InterPro" id="IPR040372">
    <property type="entry name" value="YaeB-like"/>
</dbReference>
<organism evidence="4 5">
    <name type="scientific">Mucilaginibacter jinjuensis</name>
    <dbReference type="NCBI Taxonomy" id="1176721"/>
    <lineage>
        <taxon>Bacteria</taxon>
        <taxon>Pseudomonadati</taxon>
        <taxon>Bacteroidota</taxon>
        <taxon>Sphingobacteriia</taxon>
        <taxon>Sphingobacteriales</taxon>
        <taxon>Sphingobacteriaceae</taxon>
        <taxon>Mucilaginibacter</taxon>
    </lineage>
</organism>
<dbReference type="PANTHER" id="PTHR12818:SF0">
    <property type="entry name" value="TRNA (ADENINE(37)-N6)-METHYLTRANSFERASE"/>
    <property type="match status" value="1"/>
</dbReference>
<dbReference type="GO" id="GO:0008168">
    <property type="term" value="F:methyltransferase activity"/>
    <property type="evidence" value="ECO:0007669"/>
    <property type="project" value="UniProtKB-KW"/>
</dbReference>
<dbReference type="InterPro" id="IPR036414">
    <property type="entry name" value="YaeB_N_sf"/>
</dbReference>
<dbReference type="InterPro" id="IPR023370">
    <property type="entry name" value="TrmO-like_N"/>
</dbReference>
<sequence>MNITLQPIAYISNKRVTATDDFWGDTISEITLAEHIPTEAFDGIESFSQLEIIYYFDKADPAKIVYSGHPRGNKAWPLLGIFAQRKKDRPNQIGLCMVQLIEHNGRTLKVKYLDAIEGTPVLDIKPVFKEFKVPGEIRQPQWVGELMVDYWKPEK</sequence>
<proteinExistence type="inferred from homology"/>
<dbReference type="Proteomes" id="UP001216139">
    <property type="component" value="Chromosome"/>
</dbReference>
<keyword evidence="4" id="KW-0489">Methyltransferase</keyword>
<reference evidence="4 5" key="1">
    <citation type="submission" date="2023-02" db="EMBL/GenBank/DDBJ databases">
        <title>Genome sequence of Mucilaginibacter jinjuensis strain KACC 16571.</title>
        <authorList>
            <person name="Kim S."/>
            <person name="Heo J."/>
            <person name="Kwon S.-W."/>
        </authorList>
    </citation>
    <scope>NUCLEOTIDE SEQUENCE [LARGE SCALE GENOMIC DNA]</scope>
    <source>
        <strain evidence="4 5">KACC 16571</strain>
    </source>
</reference>
<evidence type="ECO:0000256" key="2">
    <source>
        <dbReference type="ARBA" id="ARBA00033753"/>
    </source>
</evidence>
<dbReference type="Pfam" id="PF01980">
    <property type="entry name" value="TrmO_N"/>
    <property type="match status" value="1"/>
</dbReference>
<dbReference type="PANTHER" id="PTHR12818">
    <property type="entry name" value="TRNA (ADENINE(37)-N6)-METHYLTRANSFERASE"/>
    <property type="match status" value="1"/>
</dbReference>
<evidence type="ECO:0000256" key="1">
    <source>
        <dbReference type="ARBA" id="ARBA00022691"/>
    </source>
</evidence>
<dbReference type="CDD" id="cd09281">
    <property type="entry name" value="UPF0066"/>
    <property type="match status" value="1"/>
</dbReference>
<dbReference type="InterPro" id="IPR036413">
    <property type="entry name" value="YaeB-like_sf"/>
</dbReference>
<name>A0ABY7T472_9SPHI</name>
<accession>A0ABY7T472</accession>
<dbReference type="PROSITE" id="PS51668">
    <property type="entry name" value="TSAA_2"/>
    <property type="match status" value="1"/>
</dbReference>
<feature type="domain" description="TsaA-like" evidence="3">
    <location>
        <begin position="5"/>
        <end position="136"/>
    </location>
</feature>
<gene>
    <name evidence="4" type="ORF">PQO05_20775</name>
</gene>
<keyword evidence="5" id="KW-1185">Reference proteome</keyword>
<dbReference type="EMBL" id="CP117167">
    <property type="protein sequence ID" value="WCT11177.1"/>
    <property type="molecule type" value="Genomic_DNA"/>
</dbReference>
<dbReference type="Gene3D" id="2.40.30.70">
    <property type="entry name" value="YaeB-like"/>
    <property type="match status" value="1"/>
</dbReference>
<evidence type="ECO:0000313" key="5">
    <source>
        <dbReference type="Proteomes" id="UP001216139"/>
    </source>
</evidence>
<keyword evidence="4" id="KW-0808">Transferase</keyword>
<keyword evidence="1" id="KW-0949">S-adenosyl-L-methionine</keyword>
<evidence type="ECO:0000259" key="3">
    <source>
        <dbReference type="PROSITE" id="PS51668"/>
    </source>
</evidence>
<evidence type="ECO:0000313" key="4">
    <source>
        <dbReference type="EMBL" id="WCT11177.1"/>
    </source>
</evidence>